<dbReference type="NCBIfam" id="TIGR00277">
    <property type="entry name" value="HDIG"/>
    <property type="match status" value="1"/>
</dbReference>
<accession>A0A1F7WW97</accession>
<comment type="caution">
    <text evidence="2">The sequence shown here is derived from an EMBL/GenBank/DDBJ whole genome shotgun (WGS) entry which is preliminary data.</text>
</comment>
<evidence type="ECO:0000313" key="2">
    <source>
        <dbReference type="EMBL" id="OGM06438.1"/>
    </source>
</evidence>
<reference evidence="2 3" key="1">
    <citation type="journal article" date="2016" name="Nat. Commun.">
        <title>Thousands of microbial genomes shed light on interconnected biogeochemical processes in an aquifer system.</title>
        <authorList>
            <person name="Anantharaman K."/>
            <person name="Brown C.T."/>
            <person name="Hug L.A."/>
            <person name="Sharon I."/>
            <person name="Castelle C.J."/>
            <person name="Probst A.J."/>
            <person name="Thomas B.C."/>
            <person name="Singh A."/>
            <person name="Wilkins M.J."/>
            <person name="Karaoz U."/>
            <person name="Brodie E.L."/>
            <person name="Williams K.H."/>
            <person name="Hubbard S.S."/>
            <person name="Banfield J.F."/>
        </authorList>
    </citation>
    <scope>NUCLEOTIDE SEQUENCE [LARGE SCALE GENOMIC DNA]</scope>
</reference>
<proteinExistence type="predicted"/>
<name>A0A1F7WW97_9BACT</name>
<dbReference type="Proteomes" id="UP000177737">
    <property type="component" value="Unassembled WGS sequence"/>
</dbReference>
<feature type="domain" description="HD" evidence="1">
    <location>
        <begin position="26"/>
        <end position="135"/>
    </location>
</feature>
<gene>
    <name evidence="2" type="ORF">A2129_02005</name>
</gene>
<dbReference type="CDD" id="cd00077">
    <property type="entry name" value="HDc"/>
    <property type="match status" value="1"/>
</dbReference>
<evidence type="ECO:0000313" key="3">
    <source>
        <dbReference type="Proteomes" id="UP000177737"/>
    </source>
</evidence>
<dbReference type="AlphaFoldDB" id="A0A1F7WW97"/>
<sequence>MKKKYLKIFLLASPFYLKGRSADKLHHLVVARMMEKILKENPKLDSDVMMAVALLHDIGYAKIPKHKIGSFWAKKIKKDHMRLGAELAQDILGRINFPQGKIERVCEIIATHDNPELGLPIYSYEAQVLKEADILWMTTEEAFWLDIGRRQIQPEEWLTTLEKRFSKDPEYKPYIKTKFGKGRVRNFLRQMRKKLRGQP</sequence>
<dbReference type="SUPFAM" id="SSF109604">
    <property type="entry name" value="HD-domain/PDEase-like"/>
    <property type="match status" value="1"/>
</dbReference>
<dbReference type="EMBL" id="MGFN01000028">
    <property type="protein sequence ID" value="OGM06438.1"/>
    <property type="molecule type" value="Genomic_DNA"/>
</dbReference>
<dbReference type="InterPro" id="IPR006675">
    <property type="entry name" value="HDIG_dom"/>
</dbReference>
<protein>
    <recommendedName>
        <fullName evidence="1">HD domain-containing protein</fullName>
    </recommendedName>
</protein>
<dbReference type="InterPro" id="IPR006674">
    <property type="entry name" value="HD_domain"/>
</dbReference>
<dbReference type="Gene3D" id="1.10.3210.10">
    <property type="entry name" value="Hypothetical protein af1432"/>
    <property type="match status" value="1"/>
</dbReference>
<evidence type="ECO:0000259" key="1">
    <source>
        <dbReference type="Pfam" id="PF01966"/>
    </source>
</evidence>
<organism evidence="2 3">
    <name type="scientific">Candidatus Woesebacteria bacterium GWC1_42_13</name>
    <dbReference type="NCBI Taxonomy" id="1802475"/>
    <lineage>
        <taxon>Bacteria</taxon>
        <taxon>Candidatus Woeseibacteriota</taxon>
    </lineage>
</organism>
<dbReference type="InterPro" id="IPR003607">
    <property type="entry name" value="HD/PDEase_dom"/>
</dbReference>
<dbReference type="Pfam" id="PF01966">
    <property type="entry name" value="HD"/>
    <property type="match status" value="1"/>
</dbReference>